<evidence type="ECO:0000313" key="2">
    <source>
        <dbReference type="Proteomes" id="UP001501461"/>
    </source>
</evidence>
<gene>
    <name evidence="1" type="ORF">GCM10009720_13100</name>
</gene>
<dbReference type="EMBL" id="BAAAMN010000020">
    <property type="protein sequence ID" value="GAA2033928.1"/>
    <property type="molecule type" value="Genomic_DNA"/>
</dbReference>
<evidence type="ECO:0000313" key="1">
    <source>
        <dbReference type="EMBL" id="GAA2033928.1"/>
    </source>
</evidence>
<comment type="caution">
    <text evidence="1">The sequence shown here is derived from an EMBL/GenBank/DDBJ whole genome shotgun (WGS) entry which is preliminary data.</text>
</comment>
<reference evidence="2" key="1">
    <citation type="journal article" date="2019" name="Int. J. Syst. Evol. Microbiol.">
        <title>The Global Catalogue of Microorganisms (GCM) 10K type strain sequencing project: providing services to taxonomists for standard genome sequencing and annotation.</title>
        <authorList>
            <consortium name="The Broad Institute Genomics Platform"/>
            <consortium name="The Broad Institute Genome Sequencing Center for Infectious Disease"/>
            <person name="Wu L."/>
            <person name="Ma J."/>
        </authorList>
    </citation>
    <scope>NUCLEOTIDE SEQUENCE [LARGE SCALE GENOMIC DNA]</scope>
    <source>
        <strain evidence="2">JCM 13595</strain>
    </source>
</reference>
<dbReference type="InterPro" id="IPR010985">
    <property type="entry name" value="Ribbon_hlx_hlx"/>
</dbReference>
<proteinExistence type="predicted"/>
<dbReference type="RefSeq" id="WP_343956827.1">
    <property type="nucleotide sequence ID" value="NZ_BAAAMN010000020.1"/>
</dbReference>
<accession>A0ABP5FY21</accession>
<keyword evidence="2" id="KW-1185">Reference proteome</keyword>
<protein>
    <recommendedName>
        <fullName evidence="3">Antitoxin</fullName>
    </recommendedName>
</protein>
<name>A0ABP5FY21_9MICC</name>
<evidence type="ECO:0008006" key="3">
    <source>
        <dbReference type="Google" id="ProtNLM"/>
    </source>
</evidence>
<organism evidence="1 2">
    <name type="scientific">Yaniella flava</name>
    <dbReference type="NCBI Taxonomy" id="287930"/>
    <lineage>
        <taxon>Bacteria</taxon>
        <taxon>Bacillati</taxon>
        <taxon>Actinomycetota</taxon>
        <taxon>Actinomycetes</taxon>
        <taxon>Micrococcales</taxon>
        <taxon>Micrococcaceae</taxon>
        <taxon>Yaniella</taxon>
    </lineage>
</organism>
<dbReference type="Proteomes" id="UP001501461">
    <property type="component" value="Unassembled WGS sequence"/>
</dbReference>
<dbReference type="SUPFAM" id="SSF47598">
    <property type="entry name" value="Ribbon-helix-helix"/>
    <property type="match status" value="1"/>
</dbReference>
<sequence length="80" mass="8963">MPKVIQIRGVPDDVHDALAESARAKGLSLTQYMLGQLEHLARLPQIARDNRATIRSIQKKVPDPVDRNTILSVLHEGRDE</sequence>